<evidence type="ECO:0000256" key="1">
    <source>
        <dbReference type="ARBA" id="ARBA00009686"/>
    </source>
</evidence>
<feature type="region of interest" description="Disordered" evidence="3">
    <location>
        <begin position="1"/>
        <end position="34"/>
    </location>
</feature>
<dbReference type="OrthoDB" id="10257948at2759"/>
<comment type="similarity">
    <text evidence="1">Belongs to the phosducin family.</text>
</comment>
<dbReference type="InterPro" id="IPR036249">
    <property type="entry name" value="Thioredoxin-like_sf"/>
</dbReference>
<keyword evidence="6" id="KW-1185">Reference proteome</keyword>
<evidence type="ECO:0000313" key="5">
    <source>
        <dbReference type="EMBL" id="TFY82210.1"/>
    </source>
</evidence>
<gene>
    <name evidence="5" type="ORF">EWM64_g1804</name>
</gene>
<dbReference type="PANTHER" id="PTHR21148">
    <property type="entry name" value="THIOREDOXIN DOMAIN-CONTAINING PROTEIN 9"/>
    <property type="match status" value="1"/>
</dbReference>
<evidence type="ECO:0000259" key="4">
    <source>
        <dbReference type="Pfam" id="PF02114"/>
    </source>
</evidence>
<dbReference type="CDD" id="cd02989">
    <property type="entry name" value="Phd_like_TxnDC9"/>
    <property type="match status" value="1"/>
</dbReference>
<dbReference type="EMBL" id="SFCI01000131">
    <property type="protein sequence ID" value="TFY82210.1"/>
    <property type="molecule type" value="Genomic_DNA"/>
</dbReference>
<feature type="coiled-coil region" evidence="2">
    <location>
        <begin position="58"/>
        <end position="85"/>
    </location>
</feature>
<dbReference type="STRING" id="135208.A0A4Z0A6V3"/>
<name>A0A4Z0A6V3_9AGAM</name>
<protein>
    <recommendedName>
        <fullName evidence="4">Phosducin domain-containing protein</fullName>
    </recommendedName>
</protein>
<evidence type="ECO:0000256" key="2">
    <source>
        <dbReference type="SAM" id="Coils"/>
    </source>
</evidence>
<sequence length="228" mass="26203">MYSPSAKITSLTAQLTAPASSKSKSRSDPDDELDEEALFAELEAEIENEDGHYREQGIKQLQFEIERVQQMRQELHGKYSEITDEKQVIRTSANEQRCVIHFYHSNFQRCEIMDKHLAALAPKYFHTRFIRVFVENVPFLVEKLGIQVLPCVMCFVQGVSKDRIVGFEELGNSDKFSTATLELRLQQCDVIQKEPQVAPTVRHVATAFSGSRRLRQSREDDSDFDLDD</sequence>
<dbReference type="Proteomes" id="UP000298061">
    <property type="component" value="Unassembled WGS sequence"/>
</dbReference>
<evidence type="ECO:0000256" key="3">
    <source>
        <dbReference type="SAM" id="MobiDB-lite"/>
    </source>
</evidence>
<comment type="caution">
    <text evidence="5">The sequence shown here is derived from an EMBL/GenBank/DDBJ whole genome shotgun (WGS) entry which is preliminary data.</text>
</comment>
<evidence type="ECO:0000313" key="6">
    <source>
        <dbReference type="Proteomes" id="UP000298061"/>
    </source>
</evidence>
<reference evidence="5 6" key="1">
    <citation type="submission" date="2019-02" db="EMBL/GenBank/DDBJ databases">
        <title>Genome sequencing of the rare red list fungi Hericium alpestre (H. flagellum).</title>
        <authorList>
            <person name="Buettner E."/>
            <person name="Kellner H."/>
        </authorList>
    </citation>
    <scope>NUCLEOTIDE SEQUENCE [LARGE SCALE GENOMIC DNA]</scope>
    <source>
        <strain evidence="5 6">DSM 108284</strain>
    </source>
</reference>
<proteinExistence type="inferred from homology"/>
<dbReference type="Pfam" id="PF02114">
    <property type="entry name" value="Phosducin"/>
    <property type="match status" value="1"/>
</dbReference>
<feature type="domain" description="Phosducin" evidence="4">
    <location>
        <begin position="62"/>
        <end position="210"/>
    </location>
</feature>
<accession>A0A4Z0A6V3</accession>
<feature type="compositionally biased region" description="Polar residues" evidence="3">
    <location>
        <begin position="1"/>
        <end position="15"/>
    </location>
</feature>
<dbReference type="SUPFAM" id="SSF52833">
    <property type="entry name" value="Thioredoxin-like"/>
    <property type="match status" value="1"/>
</dbReference>
<organism evidence="5 6">
    <name type="scientific">Hericium alpestre</name>
    <dbReference type="NCBI Taxonomy" id="135208"/>
    <lineage>
        <taxon>Eukaryota</taxon>
        <taxon>Fungi</taxon>
        <taxon>Dikarya</taxon>
        <taxon>Basidiomycota</taxon>
        <taxon>Agaricomycotina</taxon>
        <taxon>Agaricomycetes</taxon>
        <taxon>Russulales</taxon>
        <taxon>Hericiaceae</taxon>
        <taxon>Hericium</taxon>
    </lineage>
</organism>
<dbReference type="Gene3D" id="3.40.30.10">
    <property type="entry name" value="Glutaredoxin"/>
    <property type="match status" value="1"/>
</dbReference>
<keyword evidence="2" id="KW-0175">Coiled coil</keyword>
<dbReference type="InterPro" id="IPR024253">
    <property type="entry name" value="Phosducin_thioredoxin-like_dom"/>
</dbReference>
<dbReference type="AlphaFoldDB" id="A0A4Z0A6V3"/>